<accession>O65337</accession>
<name>O65337_SILLA</name>
<gene>
    <name evidence="1" type="primary">MROS70.1</name>
</gene>
<organism evidence="1">
    <name type="scientific">Silene latifolia</name>
    <name type="common">White campion</name>
    <name type="synonym">Bladder campion</name>
    <dbReference type="NCBI Taxonomy" id="37657"/>
    <lineage>
        <taxon>Eukaryota</taxon>
        <taxon>Viridiplantae</taxon>
        <taxon>Streptophyta</taxon>
        <taxon>Embryophyta</taxon>
        <taxon>Tracheophyta</taxon>
        <taxon>Spermatophyta</taxon>
        <taxon>Magnoliopsida</taxon>
        <taxon>eudicotyledons</taxon>
        <taxon>Gunneridae</taxon>
        <taxon>Pentapetalae</taxon>
        <taxon>Caryophyllales</taxon>
        <taxon>Caryophyllaceae</taxon>
        <taxon>Sileneae</taxon>
        <taxon>Silene</taxon>
        <taxon>Silene subgen. Behenantha</taxon>
        <taxon>Silene sect. Melandrium</taxon>
    </lineage>
</organism>
<proteinExistence type="predicted"/>
<dbReference type="EMBL" id="AF062480">
    <property type="protein sequence ID" value="AAC17841.1"/>
    <property type="molecule type" value="Genomic_DNA"/>
</dbReference>
<protein>
    <submittedName>
        <fullName evidence="1">Putative premeiotic male-specific integral membrane protein</fullName>
    </submittedName>
</protein>
<evidence type="ECO:0000313" key="1">
    <source>
        <dbReference type="EMBL" id="AAC17841.1"/>
    </source>
</evidence>
<sequence length="268" mass="28214">MPTTSGIICSGARQLQKCYGQIRITQEFTGTLGLSDALLDSSDDNTTALTSALVLAGVGSVITAGTGTQVINEFSFDGGAVSFDAVTPGAQQTESQIQVIDNLYINGNGAVRASTPTDVNAIPQAINSSFSLLKQDDSNATLKLVDASSRAVKGNGGNSQLQDASGQVISSGKQRNIVQQGKNVAKGIYDYRVTSGPHNDGLYIGNAATQLDFLASGVDVLVLDAAWMPVSQVPERWLSTVRKEKPFLCRIRIMITQELQLSAVVISS</sequence>
<dbReference type="AlphaFoldDB" id="O65337"/>
<reference evidence="1" key="1">
    <citation type="submission" date="1998-04" db="EMBL/GenBank/DDBJ databases">
        <title>Isolation and characterization of MROS70.1, a gene differentially expressed during the presporogenic stage in Silene latifolia male flower development.</title>
        <authorList>
            <person name="Gonzalez E."/>
            <person name="Chandia E."/>
            <person name="Zuniga J."/>
            <person name="Araya R."/>
            <person name="Theoduloz C."/>
            <person name="Ruiz-Lara S."/>
        </authorList>
    </citation>
    <scope>NUCLEOTIDE SEQUENCE</scope>
    <source>
        <tissue evidence="1">Flower</tissue>
    </source>
</reference>